<dbReference type="PANTHER" id="PTHR33248">
    <property type="entry name" value="ZINC ION-BINDING PROTEIN"/>
    <property type="match status" value="1"/>
</dbReference>
<keyword evidence="7" id="KW-1185">Reference proteome</keyword>
<keyword evidence="1" id="KW-0479">Metal-binding</keyword>
<protein>
    <recommendedName>
        <fullName evidence="5">GRF-type domain-containing protein</fullName>
    </recommendedName>
</protein>
<reference evidence="6 7" key="1">
    <citation type="submission" date="2024-04" db="EMBL/GenBank/DDBJ databases">
        <authorList>
            <person name="Fracassetti M."/>
        </authorList>
    </citation>
    <scope>NUCLEOTIDE SEQUENCE [LARGE SCALE GENOMIC DNA]</scope>
</reference>
<feature type="domain" description="GRF-type" evidence="5">
    <location>
        <begin position="21"/>
        <end position="61"/>
    </location>
</feature>
<dbReference type="Proteomes" id="UP001497516">
    <property type="component" value="Chromosome 10"/>
</dbReference>
<evidence type="ECO:0000259" key="5">
    <source>
        <dbReference type="Pfam" id="PF06839"/>
    </source>
</evidence>
<evidence type="ECO:0000256" key="4">
    <source>
        <dbReference type="SAM" id="Coils"/>
    </source>
</evidence>
<gene>
    <name evidence="6" type="ORF">LTRI10_LOCUS8773</name>
</gene>
<evidence type="ECO:0000256" key="2">
    <source>
        <dbReference type="ARBA" id="ARBA00022771"/>
    </source>
</evidence>
<dbReference type="AlphaFoldDB" id="A0AAV2CYK5"/>
<evidence type="ECO:0000256" key="1">
    <source>
        <dbReference type="ARBA" id="ARBA00022723"/>
    </source>
</evidence>
<organism evidence="6 7">
    <name type="scientific">Linum trigynum</name>
    <dbReference type="NCBI Taxonomy" id="586398"/>
    <lineage>
        <taxon>Eukaryota</taxon>
        <taxon>Viridiplantae</taxon>
        <taxon>Streptophyta</taxon>
        <taxon>Embryophyta</taxon>
        <taxon>Tracheophyta</taxon>
        <taxon>Spermatophyta</taxon>
        <taxon>Magnoliopsida</taxon>
        <taxon>eudicotyledons</taxon>
        <taxon>Gunneridae</taxon>
        <taxon>Pentapetalae</taxon>
        <taxon>rosids</taxon>
        <taxon>fabids</taxon>
        <taxon>Malpighiales</taxon>
        <taxon>Linaceae</taxon>
        <taxon>Linum</taxon>
    </lineage>
</organism>
<evidence type="ECO:0000313" key="7">
    <source>
        <dbReference type="Proteomes" id="UP001497516"/>
    </source>
</evidence>
<evidence type="ECO:0000313" key="6">
    <source>
        <dbReference type="EMBL" id="CAL1361395.1"/>
    </source>
</evidence>
<feature type="coiled-coil region" evidence="4">
    <location>
        <begin position="74"/>
        <end position="115"/>
    </location>
</feature>
<name>A0AAV2CYK5_9ROSI</name>
<proteinExistence type="predicted"/>
<dbReference type="GO" id="GO:0008270">
    <property type="term" value="F:zinc ion binding"/>
    <property type="evidence" value="ECO:0007669"/>
    <property type="project" value="UniProtKB-KW"/>
</dbReference>
<sequence length="157" mass="18083">MSSTRRFRQTPGEILEEISVICKCGSPAIVRTSRTANNPNRKFFGCPKWSPGQPQKACRFFVCHDIQVAIENEKQRYEVVMSDLKMEMARLRQQNETLQDRNNELQEEVAELLVGRSQLRSSFCTEEELSRPKSEEFLEIVERLSLLETIVLGSNDA</sequence>
<keyword evidence="2" id="KW-0863">Zinc-finger</keyword>
<dbReference type="EMBL" id="OZ034814">
    <property type="protein sequence ID" value="CAL1361395.1"/>
    <property type="molecule type" value="Genomic_DNA"/>
</dbReference>
<dbReference type="InterPro" id="IPR010666">
    <property type="entry name" value="Znf_GRF"/>
</dbReference>
<keyword evidence="3" id="KW-0862">Zinc</keyword>
<accession>A0AAV2CYK5</accession>
<keyword evidence="4" id="KW-0175">Coiled coil</keyword>
<evidence type="ECO:0000256" key="3">
    <source>
        <dbReference type="ARBA" id="ARBA00022833"/>
    </source>
</evidence>
<dbReference type="Pfam" id="PF06839">
    <property type="entry name" value="Zn_ribbon_GRF"/>
    <property type="match status" value="1"/>
</dbReference>